<organism evidence="2 3">
    <name type="scientific">Larkinella terrae</name>
    <dbReference type="NCBI Taxonomy" id="2025311"/>
    <lineage>
        <taxon>Bacteria</taxon>
        <taxon>Pseudomonadati</taxon>
        <taxon>Bacteroidota</taxon>
        <taxon>Cytophagia</taxon>
        <taxon>Cytophagales</taxon>
        <taxon>Spirosomataceae</taxon>
        <taxon>Larkinella</taxon>
    </lineage>
</organism>
<feature type="region of interest" description="Disordered" evidence="1">
    <location>
        <begin position="38"/>
        <end position="102"/>
    </location>
</feature>
<dbReference type="OrthoDB" id="960194at2"/>
<gene>
    <name evidence="2" type="ORF">GJJ30_19280</name>
</gene>
<keyword evidence="3" id="KW-1185">Reference proteome</keyword>
<dbReference type="RefSeq" id="WP_154176815.1">
    <property type="nucleotide sequence ID" value="NZ_WJXZ01000012.1"/>
</dbReference>
<comment type="caution">
    <text evidence="2">The sequence shown here is derived from an EMBL/GenBank/DDBJ whole genome shotgun (WGS) entry which is preliminary data.</text>
</comment>
<evidence type="ECO:0000313" key="2">
    <source>
        <dbReference type="EMBL" id="MRS63453.1"/>
    </source>
</evidence>
<name>A0A7K0ENP8_9BACT</name>
<proteinExistence type="predicted"/>
<dbReference type="AlphaFoldDB" id="A0A7K0ENP8"/>
<protein>
    <submittedName>
        <fullName evidence="2">Uncharacterized protein</fullName>
    </submittedName>
</protein>
<feature type="compositionally biased region" description="Polar residues" evidence="1">
    <location>
        <begin position="38"/>
        <end position="48"/>
    </location>
</feature>
<evidence type="ECO:0000313" key="3">
    <source>
        <dbReference type="Proteomes" id="UP000441754"/>
    </source>
</evidence>
<sequence length="102" mass="10966">MKRPVLILLACCFSAVVGYGQSDTVRQKPQQLPTTISPIVAPSNSAPLTTPAVDPVSTPGTVINARENRGKRKVRVRPPSDPNAFGVGVSLEKKDTTRRKDN</sequence>
<feature type="compositionally biased region" description="Basic and acidic residues" evidence="1">
    <location>
        <begin position="91"/>
        <end position="102"/>
    </location>
</feature>
<reference evidence="2 3" key="1">
    <citation type="journal article" date="2018" name="Antonie Van Leeuwenhoek">
        <title>Larkinella terrae sp. nov., isolated from soil on Jeju Island, South Korea.</title>
        <authorList>
            <person name="Ten L.N."/>
            <person name="Jeon J."/>
            <person name="Park S.J."/>
            <person name="Park S."/>
            <person name="Lee S.Y."/>
            <person name="Kim M.K."/>
            <person name="Jung H.Y."/>
        </authorList>
    </citation>
    <scope>NUCLEOTIDE SEQUENCE [LARGE SCALE GENOMIC DNA]</scope>
    <source>
        <strain evidence="2 3">KCTC 52001</strain>
    </source>
</reference>
<accession>A0A7K0ENP8</accession>
<evidence type="ECO:0000256" key="1">
    <source>
        <dbReference type="SAM" id="MobiDB-lite"/>
    </source>
</evidence>
<dbReference type="EMBL" id="WJXZ01000012">
    <property type="protein sequence ID" value="MRS63453.1"/>
    <property type="molecule type" value="Genomic_DNA"/>
</dbReference>
<dbReference type="Proteomes" id="UP000441754">
    <property type="component" value="Unassembled WGS sequence"/>
</dbReference>